<accession>A0A806KH98</accession>
<keyword evidence="1" id="KW-0812">Transmembrane</keyword>
<evidence type="ECO:0000313" key="2">
    <source>
        <dbReference type="EMBL" id="AGS52159.1"/>
    </source>
</evidence>
<sequence>MIFDNFVENLLRRYITILIFKELCYIIWLVIIVLASLTINVTQFCCGDNYGTA</sequence>
<evidence type="ECO:0000256" key="1">
    <source>
        <dbReference type="SAM" id="Phobius"/>
    </source>
</evidence>
<dbReference type="AlphaFoldDB" id="A0A806KH98"/>
<dbReference type="EMBL" id="JQ844184">
    <property type="protein sequence ID" value="AGS52159.1"/>
    <property type="molecule type" value="Genomic_DNA"/>
</dbReference>
<protein>
    <submittedName>
        <fullName evidence="2">Uncharacterized protein</fullName>
    </submittedName>
</protein>
<proteinExistence type="predicted"/>
<feature type="transmembrane region" description="Helical" evidence="1">
    <location>
        <begin position="18"/>
        <end position="39"/>
    </location>
</feature>
<reference evidence="2" key="1">
    <citation type="submission" date="2012-03" db="EMBL/GenBank/DDBJ databases">
        <title>Functional metagenomics reveals considerable lignocellulase gene clusters in the gut microbiome of a wood-feeding higher termite.</title>
        <authorList>
            <person name="Liu N."/>
        </authorList>
    </citation>
    <scope>NUCLEOTIDE SEQUENCE</scope>
</reference>
<name>A0A806KH98_9BACT</name>
<organism evidence="2">
    <name type="scientific">uncultured bacterium contig00049</name>
    <dbReference type="NCBI Taxonomy" id="1181534"/>
    <lineage>
        <taxon>Bacteria</taxon>
        <taxon>environmental samples</taxon>
    </lineage>
</organism>
<keyword evidence="1" id="KW-1133">Transmembrane helix</keyword>
<keyword evidence="1" id="KW-0472">Membrane</keyword>